<keyword evidence="2" id="KW-1185">Reference proteome</keyword>
<accession>A0A553PXY3</accession>
<dbReference type="OrthoDB" id="8949678at2759"/>
<proteinExistence type="predicted"/>
<dbReference type="AlphaFoldDB" id="A0A553PXY3"/>
<dbReference type="Proteomes" id="UP000316079">
    <property type="component" value="Unassembled WGS sequence"/>
</dbReference>
<protein>
    <submittedName>
        <fullName evidence="1">Uncharacterized protein</fullName>
    </submittedName>
</protein>
<sequence length="258" mass="29183">MMPHMINVNGDASQQIYAIRADQSLLIPSPGAADTAAWLCFVRTELKENQTLERQGDGRLQRLKQQQQQQRQQQTVHVFVQAGSTVGAHISRAGAEKWEVCLLLHHQECEETQGSFNMSGQLYHVYRHVCTLNNLFAENMMVSSLQQKMAHIWFQNMFFGSCGEDIFLVMFAGLGPFSDWGFQTELRHVILVQVNPGETFTIRAEDGSLQCIQGMPRLPFDQVIAVCEYIIMSSLMSCVEQLSFGWFTVGVLPTLYAK</sequence>
<evidence type="ECO:0000313" key="2">
    <source>
        <dbReference type="Proteomes" id="UP000316079"/>
    </source>
</evidence>
<gene>
    <name evidence="1" type="ORF">DNTS_005860</name>
</gene>
<organism evidence="1 2">
    <name type="scientific">Danionella cerebrum</name>
    <dbReference type="NCBI Taxonomy" id="2873325"/>
    <lineage>
        <taxon>Eukaryota</taxon>
        <taxon>Metazoa</taxon>
        <taxon>Chordata</taxon>
        <taxon>Craniata</taxon>
        <taxon>Vertebrata</taxon>
        <taxon>Euteleostomi</taxon>
        <taxon>Actinopterygii</taxon>
        <taxon>Neopterygii</taxon>
        <taxon>Teleostei</taxon>
        <taxon>Ostariophysi</taxon>
        <taxon>Cypriniformes</taxon>
        <taxon>Danionidae</taxon>
        <taxon>Danioninae</taxon>
        <taxon>Danionella</taxon>
    </lineage>
</organism>
<reference evidence="1 2" key="1">
    <citation type="journal article" date="2019" name="Sci. Data">
        <title>Hybrid genome assembly and annotation of Danionella translucida.</title>
        <authorList>
            <person name="Kadobianskyi M."/>
            <person name="Schulze L."/>
            <person name="Schuelke M."/>
            <person name="Judkewitz B."/>
        </authorList>
    </citation>
    <scope>NUCLEOTIDE SEQUENCE [LARGE SCALE GENOMIC DNA]</scope>
    <source>
        <strain evidence="1 2">Bolton</strain>
    </source>
</reference>
<dbReference type="EMBL" id="SRMA01026548">
    <property type="protein sequence ID" value="TRY82552.1"/>
    <property type="molecule type" value="Genomic_DNA"/>
</dbReference>
<name>A0A553PXY3_9TELE</name>
<evidence type="ECO:0000313" key="1">
    <source>
        <dbReference type="EMBL" id="TRY82552.1"/>
    </source>
</evidence>
<comment type="caution">
    <text evidence="1">The sequence shown here is derived from an EMBL/GenBank/DDBJ whole genome shotgun (WGS) entry which is preliminary data.</text>
</comment>